<keyword evidence="1" id="KW-0472">Membrane</keyword>
<evidence type="ECO:0000313" key="3">
    <source>
        <dbReference type="EMBL" id="MBS3059048.1"/>
    </source>
</evidence>
<organism evidence="2 4">
    <name type="scientific">Candidatus Iainarchaeum sp</name>
    <dbReference type="NCBI Taxonomy" id="3101447"/>
    <lineage>
        <taxon>Archaea</taxon>
        <taxon>Candidatus Iainarchaeota</taxon>
        <taxon>Candidatus Iainarchaeia</taxon>
        <taxon>Candidatus Iainarchaeales</taxon>
        <taxon>Candidatus Iainarchaeaceae</taxon>
        <taxon>Candidatus Iainarchaeum</taxon>
    </lineage>
</organism>
<dbReference type="AlphaFoldDB" id="A0A7J4ITS1"/>
<dbReference type="EMBL" id="DUFG01000029">
    <property type="protein sequence ID" value="HIH08883.1"/>
    <property type="molecule type" value="Genomic_DNA"/>
</dbReference>
<evidence type="ECO:0000313" key="4">
    <source>
        <dbReference type="Proteomes" id="UP000577419"/>
    </source>
</evidence>
<evidence type="ECO:0000313" key="2">
    <source>
        <dbReference type="EMBL" id="HIH08883.1"/>
    </source>
</evidence>
<gene>
    <name evidence="2" type="ORF">HA237_05955</name>
    <name evidence="3" type="ORF">J4224_01340</name>
</gene>
<keyword evidence="1" id="KW-1133">Transmembrane helix</keyword>
<sequence length="57" mass="6243">MGLAKNLAEAAIMTVIGYTGIISLTFLGVGFGHWAFTQTGFLVIFVLGFVYSFYFKL</sequence>
<keyword evidence="1" id="KW-0812">Transmembrane</keyword>
<evidence type="ECO:0000256" key="1">
    <source>
        <dbReference type="SAM" id="Phobius"/>
    </source>
</evidence>
<feature type="transmembrane region" description="Helical" evidence="1">
    <location>
        <begin position="7"/>
        <end position="29"/>
    </location>
</feature>
<reference evidence="3" key="2">
    <citation type="submission" date="2021-03" db="EMBL/GenBank/DDBJ databases">
        <authorList>
            <person name="Jaffe A."/>
        </authorList>
    </citation>
    <scope>NUCLEOTIDE SEQUENCE</scope>
    <source>
        <strain evidence="3">RIFCSPHIGHO2_01_FULL_GW2011_AR10_43_9</strain>
    </source>
</reference>
<dbReference type="Proteomes" id="UP000577419">
    <property type="component" value="Unassembled WGS sequence"/>
</dbReference>
<protein>
    <submittedName>
        <fullName evidence="2">Uncharacterized protein</fullName>
    </submittedName>
</protein>
<accession>A0A7J4ITS1</accession>
<feature type="transmembrane region" description="Helical" evidence="1">
    <location>
        <begin position="35"/>
        <end position="55"/>
    </location>
</feature>
<reference evidence="3" key="3">
    <citation type="submission" date="2021-05" db="EMBL/GenBank/DDBJ databases">
        <title>Protein family content uncovers lineage relationships and bacterial pathway maintenance mechanisms in DPANN archaea.</title>
        <authorList>
            <person name="Castelle C.J."/>
            <person name="Meheust R."/>
            <person name="Jaffe A.L."/>
            <person name="Seitz K."/>
            <person name="Gong X."/>
            <person name="Baker B.J."/>
            <person name="Banfield J.F."/>
        </authorList>
    </citation>
    <scope>NUCLEOTIDE SEQUENCE</scope>
    <source>
        <strain evidence="3">RIFCSPHIGHO2_01_FULL_GW2011_AR10_43_9</strain>
    </source>
</reference>
<name>A0A7J4ITS1_9ARCH</name>
<comment type="caution">
    <text evidence="2">The sequence shown here is derived from an EMBL/GenBank/DDBJ whole genome shotgun (WGS) entry which is preliminary data.</text>
</comment>
<dbReference type="EMBL" id="JAGVWF010000018">
    <property type="protein sequence ID" value="MBS3059048.1"/>
    <property type="molecule type" value="Genomic_DNA"/>
</dbReference>
<reference evidence="4" key="1">
    <citation type="journal article" date="2020" name="bioRxiv">
        <title>A rank-normalized archaeal taxonomy based on genome phylogeny resolves widespread incomplete and uneven classifications.</title>
        <authorList>
            <person name="Rinke C."/>
            <person name="Chuvochina M."/>
            <person name="Mussig A.J."/>
            <person name="Chaumeil P.-A."/>
            <person name="Waite D.W."/>
            <person name="Whitman W.B."/>
            <person name="Parks D.H."/>
            <person name="Hugenholtz P."/>
        </authorList>
    </citation>
    <scope>NUCLEOTIDE SEQUENCE [LARGE SCALE GENOMIC DNA]</scope>
</reference>
<proteinExistence type="predicted"/>
<dbReference type="Proteomes" id="UP000683213">
    <property type="component" value="Unassembled WGS sequence"/>
</dbReference>